<name>A0AAV1LFC8_9NEOP</name>
<accession>A0AAV1LFC8</accession>
<dbReference type="Proteomes" id="UP001314205">
    <property type="component" value="Unassembled WGS sequence"/>
</dbReference>
<protein>
    <submittedName>
        <fullName evidence="1">Uncharacterized protein</fullName>
    </submittedName>
</protein>
<dbReference type="EMBL" id="CAVLGL010000089">
    <property type="protein sequence ID" value="CAK1593663.1"/>
    <property type="molecule type" value="Genomic_DNA"/>
</dbReference>
<organism evidence="1 4">
    <name type="scientific">Parnassius mnemosyne</name>
    <name type="common">clouded apollo</name>
    <dbReference type="NCBI Taxonomy" id="213953"/>
    <lineage>
        <taxon>Eukaryota</taxon>
        <taxon>Metazoa</taxon>
        <taxon>Ecdysozoa</taxon>
        <taxon>Arthropoda</taxon>
        <taxon>Hexapoda</taxon>
        <taxon>Insecta</taxon>
        <taxon>Pterygota</taxon>
        <taxon>Neoptera</taxon>
        <taxon>Endopterygota</taxon>
        <taxon>Lepidoptera</taxon>
        <taxon>Glossata</taxon>
        <taxon>Ditrysia</taxon>
        <taxon>Papilionoidea</taxon>
        <taxon>Papilionidae</taxon>
        <taxon>Parnassiinae</taxon>
        <taxon>Parnassini</taxon>
        <taxon>Parnassius</taxon>
        <taxon>Driopa</taxon>
    </lineage>
</organism>
<evidence type="ECO:0000313" key="2">
    <source>
        <dbReference type="EMBL" id="CAK1593661.1"/>
    </source>
</evidence>
<sequence length="214" mass="24949">MACRQPKCSETVVIHELLAFVQQKLDVMDQVSLEQILMTSFTEDEIIQAKKMLADSAVTQIRLITRHRDGRDLDHIADWCDQNNVVLNPIKSKYMLLGTQNQTNTILTFNPQINIKSNPLERVLEGQNLGLVMAGRLRFEGHVQETMRYCFYRLKVLYQIREYLTVNVRIRLCEALILSKLTHADTVFGECLLVRTKRLIQRVQNACERFYFTK</sequence>
<keyword evidence="4" id="KW-1185">Reference proteome</keyword>
<comment type="caution">
    <text evidence="1">The sequence shown here is derived from an EMBL/GenBank/DDBJ whole genome shotgun (WGS) entry which is preliminary data.</text>
</comment>
<reference evidence="1 4" key="1">
    <citation type="submission" date="2023-11" db="EMBL/GenBank/DDBJ databases">
        <authorList>
            <person name="Hedman E."/>
            <person name="Englund M."/>
            <person name="Stromberg M."/>
            <person name="Nyberg Akerstrom W."/>
            <person name="Nylinder S."/>
            <person name="Jareborg N."/>
            <person name="Kallberg Y."/>
            <person name="Kronander E."/>
        </authorList>
    </citation>
    <scope>NUCLEOTIDE SEQUENCE [LARGE SCALE GENOMIC DNA]</scope>
</reference>
<proteinExistence type="predicted"/>
<evidence type="ECO:0000313" key="4">
    <source>
        <dbReference type="Proteomes" id="UP001314205"/>
    </source>
</evidence>
<gene>
    <name evidence="1" type="ORF">PARMNEM_LOCUS13411</name>
    <name evidence="2" type="ORF">PARMNEM_LOCUS13413</name>
    <name evidence="3" type="ORF">PARMNEM_LOCUS13415</name>
</gene>
<dbReference type="EMBL" id="CAVLGL010000089">
    <property type="protein sequence ID" value="CAK1593661.1"/>
    <property type="molecule type" value="Genomic_DNA"/>
</dbReference>
<dbReference type="AlphaFoldDB" id="A0AAV1LFC8"/>
<dbReference type="EMBL" id="CAVLGL010000089">
    <property type="protein sequence ID" value="CAK1593658.1"/>
    <property type="molecule type" value="Genomic_DNA"/>
</dbReference>
<evidence type="ECO:0000313" key="1">
    <source>
        <dbReference type="EMBL" id="CAK1593658.1"/>
    </source>
</evidence>
<evidence type="ECO:0000313" key="3">
    <source>
        <dbReference type="EMBL" id="CAK1593663.1"/>
    </source>
</evidence>